<dbReference type="SUPFAM" id="SSF49899">
    <property type="entry name" value="Concanavalin A-like lectins/glucanases"/>
    <property type="match status" value="4"/>
</dbReference>
<dbReference type="PANTHER" id="PTHR23282:SF101">
    <property type="entry name" value="MAM DOMAIN-CONTAINING PROTEIN"/>
    <property type="match status" value="1"/>
</dbReference>
<dbReference type="CDD" id="cd00041">
    <property type="entry name" value="CUB"/>
    <property type="match status" value="1"/>
</dbReference>
<dbReference type="CDD" id="cd06263">
    <property type="entry name" value="MAM"/>
    <property type="match status" value="1"/>
</dbReference>
<evidence type="ECO:0000259" key="4">
    <source>
        <dbReference type="PROSITE" id="PS50060"/>
    </source>
</evidence>
<protein>
    <submittedName>
        <fullName evidence="6">Uncharacterized protein LOC116303676</fullName>
    </submittedName>
</protein>
<gene>
    <name evidence="6" type="primary">LOC116303676</name>
</gene>
<dbReference type="InterPro" id="IPR051560">
    <property type="entry name" value="MAM_domain-containing"/>
</dbReference>
<keyword evidence="5" id="KW-1185">Reference proteome</keyword>
<dbReference type="SUPFAM" id="SSF49854">
    <property type="entry name" value="Spermadhesin, CUB domain"/>
    <property type="match status" value="1"/>
</dbReference>
<dbReference type="KEGG" id="aten:116303676"/>
<accession>A0A6P8IQD0</accession>
<dbReference type="SUPFAM" id="SSF52058">
    <property type="entry name" value="L domain-like"/>
    <property type="match status" value="1"/>
</dbReference>
<dbReference type="SMART" id="SM00042">
    <property type="entry name" value="CUB"/>
    <property type="match status" value="1"/>
</dbReference>
<dbReference type="Gene3D" id="3.80.10.10">
    <property type="entry name" value="Ribonuclease Inhibitor"/>
    <property type="match status" value="1"/>
</dbReference>
<dbReference type="SMART" id="SM00137">
    <property type="entry name" value="MAM"/>
    <property type="match status" value="1"/>
</dbReference>
<dbReference type="InParanoid" id="A0A6P8IQD0"/>
<feature type="domain" description="MAM" evidence="4">
    <location>
        <begin position="180"/>
        <end position="319"/>
    </location>
</feature>
<proteinExistence type="predicted"/>
<dbReference type="InterPro" id="IPR030476">
    <property type="entry name" value="Pentaxin_CS"/>
</dbReference>
<dbReference type="Proteomes" id="UP000515163">
    <property type="component" value="Unplaced"/>
</dbReference>
<dbReference type="OrthoDB" id="5963019at2759"/>
<dbReference type="SMART" id="SM00159">
    <property type="entry name" value="PTX"/>
    <property type="match status" value="1"/>
</dbReference>
<organism evidence="5 6">
    <name type="scientific">Actinia tenebrosa</name>
    <name type="common">Australian red waratah sea anemone</name>
    <dbReference type="NCBI Taxonomy" id="6105"/>
    <lineage>
        <taxon>Eukaryota</taxon>
        <taxon>Metazoa</taxon>
        <taxon>Cnidaria</taxon>
        <taxon>Anthozoa</taxon>
        <taxon>Hexacorallia</taxon>
        <taxon>Actiniaria</taxon>
        <taxon>Actiniidae</taxon>
        <taxon>Actinia</taxon>
    </lineage>
</organism>
<dbReference type="PROSITE" id="PS50060">
    <property type="entry name" value="MAM_2"/>
    <property type="match status" value="3"/>
</dbReference>
<dbReference type="Pfam" id="PF00354">
    <property type="entry name" value="Pentaxin"/>
    <property type="match status" value="1"/>
</dbReference>
<dbReference type="InterPro" id="IPR035914">
    <property type="entry name" value="Sperma_CUB_dom_sf"/>
</dbReference>
<evidence type="ECO:0000256" key="1">
    <source>
        <dbReference type="ARBA" id="ARBA00023157"/>
    </source>
</evidence>
<dbReference type="InterPro" id="IPR001759">
    <property type="entry name" value="PTX_dom"/>
</dbReference>
<dbReference type="InterPro" id="IPR013320">
    <property type="entry name" value="ConA-like_dom_sf"/>
</dbReference>
<name>A0A6P8IQD0_ACTTE</name>
<keyword evidence="1" id="KW-1015">Disulfide bond</keyword>
<dbReference type="RefSeq" id="XP_031569117.1">
    <property type="nucleotide sequence ID" value="XM_031713257.1"/>
</dbReference>
<dbReference type="PANTHER" id="PTHR23282">
    <property type="entry name" value="APICAL ENDOSOMAL GLYCOPROTEIN PRECURSOR"/>
    <property type="match status" value="1"/>
</dbReference>
<dbReference type="Gene3D" id="2.60.120.200">
    <property type="match status" value="4"/>
</dbReference>
<dbReference type="Gene3D" id="2.60.120.290">
    <property type="entry name" value="Spermadhesin, CUB domain"/>
    <property type="match status" value="1"/>
</dbReference>
<dbReference type="InterPro" id="IPR000998">
    <property type="entry name" value="MAM_dom"/>
</dbReference>
<dbReference type="GO" id="GO:0016020">
    <property type="term" value="C:membrane"/>
    <property type="evidence" value="ECO:0007669"/>
    <property type="project" value="InterPro"/>
</dbReference>
<dbReference type="PROSITE" id="PS01180">
    <property type="entry name" value="CUB"/>
    <property type="match status" value="1"/>
</dbReference>
<evidence type="ECO:0000313" key="6">
    <source>
        <dbReference type="RefSeq" id="XP_031569117.1"/>
    </source>
</evidence>
<evidence type="ECO:0000313" key="5">
    <source>
        <dbReference type="Proteomes" id="UP000515163"/>
    </source>
</evidence>
<dbReference type="PROSITE" id="PS00289">
    <property type="entry name" value="PTX_1"/>
    <property type="match status" value="1"/>
</dbReference>
<evidence type="ECO:0000256" key="2">
    <source>
        <dbReference type="PROSITE-ProRule" id="PRU00059"/>
    </source>
</evidence>
<dbReference type="GeneID" id="116303676"/>
<dbReference type="Pfam" id="PF00431">
    <property type="entry name" value="CUB"/>
    <property type="match status" value="1"/>
</dbReference>
<feature type="domain" description="MAM" evidence="4">
    <location>
        <begin position="18"/>
        <end position="172"/>
    </location>
</feature>
<dbReference type="InterPro" id="IPR032675">
    <property type="entry name" value="LRR_dom_sf"/>
</dbReference>
<feature type="domain" description="CUB" evidence="3">
    <location>
        <begin position="811"/>
        <end position="920"/>
    </location>
</feature>
<sequence>MNKLNSSRSNGECSSLKGLCAFENGMCKFHNADNSSHSWIWTRAKDSPIKSILPKDHSTLTSNGAYVYLLQPTSSSSPKHLVSKSIPAGRVLCIQFWYFIHGSSALKVYTSKTLSIINSWNYKGSTRGKWLFGQTSVKHNTEYMIVLEGGNQHKNDFIAIDDLSFLEVECKSITPDKENLNCAFDVDMCGWKEDQGWKIKNDSSLGSLLHLVVGSQLEKNVTSPLFNPRQDGWKCVTFWFTSTLQLFQRSFKLAVVKEDGYELFILWSYNASVQSITYVQVPLPDMDSNVRVVFRGKKMQSQPVIAISKVLFLKEECQEIKPIAECHSYQVLDSIERRVSNTIIKTSSDKSLHWYTWYRISGAAGNQIPTSCIHENHCGSRTPIHAKSSNPTHKYQIENLFYCKTDWQCCQTTGLLIVRHCGNFYIYQQLSVDTYDEWSQVCSTYKEVVPVYDKSQEWDSWTNTEDNRQWETVYYNDSFVYDSIQTSPDMQEIHMVHDTNIDIPFINDRRNVLSICFYISASNGTFSLSLLYTSLTTFVLSLSNNNVVIKIGNETRSVDAQVFNGMWHHVCVTWESNWGLWYVFQDGYLLGKGMYLGDTIYIQGNTIMLASSGTKGLDKNLLIARISSLSMWSKVLSGDEIVHMSYGCNLYRWDTLLSWNQVVYFTGRNFTHLIHPSTCLGISSSSLILRVKDNTGSRSVGKFQSPWFNQSYDSNKECFMFKYKIKGKEPISLSVVQTLKCPNITDRRVWISNQETGDAWRLGRVLITTMLPYRITFKGQLDSNGYIAIGGLRVASDKECLTSPEKAKYVCNENLYSSKGLITTPNYPASYPPAITCTWNINVQQDQVIRLEFKAFDLEDSEGCEDTFLSVYDGGSLTGRYCGSIYPEILESSTNTLMLSFNASKRNVYHNGFKIYYYSVRESRSDECIQDCPSECTCIKQKDSLVVKGTDLFAIPSPLPWETTAIFFPGNKIFQLKPSDFVNLPLLNYENLKRNKLIKMDNETFNFENKGLHSL</sequence>
<comment type="caution">
    <text evidence="2">Lacks conserved residue(s) required for the propagation of feature annotation.</text>
</comment>
<dbReference type="FunFam" id="2.60.120.290:FF:000005">
    <property type="entry name" value="Procollagen C-endopeptidase enhancer 1"/>
    <property type="match status" value="1"/>
</dbReference>
<evidence type="ECO:0000259" key="3">
    <source>
        <dbReference type="PROSITE" id="PS01180"/>
    </source>
</evidence>
<feature type="domain" description="MAM" evidence="4">
    <location>
        <begin position="653"/>
        <end position="802"/>
    </location>
</feature>
<dbReference type="AlphaFoldDB" id="A0A6P8IQD0"/>
<dbReference type="InterPro" id="IPR000859">
    <property type="entry name" value="CUB_dom"/>
</dbReference>
<reference evidence="6" key="1">
    <citation type="submission" date="2025-08" db="UniProtKB">
        <authorList>
            <consortium name="RefSeq"/>
        </authorList>
    </citation>
    <scope>IDENTIFICATION</scope>
    <source>
        <tissue evidence="6">Tentacle</tissue>
    </source>
</reference>